<dbReference type="HOGENOM" id="CLU_098606_0_1_9"/>
<keyword evidence="3 6" id="KW-0812">Transmembrane</keyword>
<dbReference type="PANTHER" id="PTHR30294">
    <property type="entry name" value="MEMBRANE COMPONENT OF ABC TRANSPORTER YHHJ-RELATED"/>
    <property type="match status" value="1"/>
</dbReference>
<protein>
    <submittedName>
        <fullName evidence="8">ABC-2 type transporter</fullName>
    </submittedName>
</protein>
<reference evidence="8 9" key="1">
    <citation type="journal article" date="2015" name="J. Biotechnol.">
        <title>Complete genome sequence of a malodorant-producing acetogen, Clostridium scatologenes ATCC 25775(T).</title>
        <authorList>
            <person name="Zhu Z."/>
            <person name="Guo T."/>
            <person name="Zheng H."/>
            <person name="Song T."/>
            <person name="Ouyang P."/>
            <person name="Xie J."/>
        </authorList>
    </citation>
    <scope>NUCLEOTIDE SEQUENCE [LARGE SCALE GENOMIC DNA]</scope>
    <source>
        <strain evidence="8 9">ATCC 25775</strain>
    </source>
</reference>
<sequence>MDFSLRRVNALFIKELKDFFQNPNVLVMYMMPIIFAILYGKMMGTHIPKITSLEICLLLTLAMVGCSSAACLIAEEKEKNTLRTLMLSPLSPIEFLIGKSLISLLSCMVSSLIVFFIVNAPNVNLFLYIIISLISSITIIILGLIIGLLCKSQMETGIASTPIIMILMLIPMFSGINSVLKSIANLCFTYHTLAAIYKISEGKGFLDLKYNLLNIFVWLIISSILLVFVYKKVKLDK</sequence>
<dbReference type="RefSeq" id="WP_029160595.1">
    <property type="nucleotide sequence ID" value="NZ_CP009933.1"/>
</dbReference>
<dbReference type="GO" id="GO:0140359">
    <property type="term" value="F:ABC-type transporter activity"/>
    <property type="evidence" value="ECO:0007669"/>
    <property type="project" value="InterPro"/>
</dbReference>
<evidence type="ECO:0000259" key="7">
    <source>
        <dbReference type="Pfam" id="PF12698"/>
    </source>
</evidence>
<feature type="transmembrane region" description="Helical" evidence="6">
    <location>
        <begin position="21"/>
        <end position="40"/>
    </location>
</feature>
<evidence type="ECO:0000256" key="1">
    <source>
        <dbReference type="ARBA" id="ARBA00004651"/>
    </source>
</evidence>
<evidence type="ECO:0000313" key="9">
    <source>
        <dbReference type="Proteomes" id="UP000033115"/>
    </source>
</evidence>
<proteinExistence type="predicted"/>
<evidence type="ECO:0000256" key="2">
    <source>
        <dbReference type="ARBA" id="ARBA00022475"/>
    </source>
</evidence>
<dbReference type="Proteomes" id="UP000033115">
    <property type="component" value="Chromosome"/>
</dbReference>
<dbReference type="EMBL" id="CP009933">
    <property type="protein sequence ID" value="AKA72388.1"/>
    <property type="molecule type" value="Genomic_DNA"/>
</dbReference>
<feature type="transmembrane region" description="Helical" evidence="6">
    <location>
        <begin position="125"/>
        <end position="150"/>
    </location>
</feature>
<dbReference type="PANTHER" id="PTHR30294:SF29">
    <property type="entry name" value="MULTIDRUG ABC TRANSPORTER PERMEASE YBHS-RELATED"/>
    <property type="match status" value="1"/>
</dbReference>
<organism evidence="8 9">
    <name type="scientific">Clostridium scatologenes</name>
    <dbReference type="NCBI Taxonomy" id="1548"/>
    <lineage>
        <taxon>Bacteria</taxon>
        <taxon>Bacillati</taxon>
        <taxon>Bacillota</taxon>
        <taxon>Clostridia</taxon>
        <taxon>Eubacteriales</taxon>
        <taxon>Clostridiaceae</taxon>
        <taxon>Clostridium</taxon>
    </lineage>
</organism>
<evidence type="ECO:0000256" key="3">
    <source>
        <dbReference type="ARBA" id="ARBA00022692"/>
    </source>
</evidence>
<dbReference type="STRING" id="1548.CSCA_5263"/>
<dbReference type="AlphaFoldDB" id="A0A0E3MC16"/>
<evidence type="ECO:0000256" key="4">
    <source>
        <dbReference type="ARBA" id="ARBA00022989"/>
    </source>
</evidence>
<dbReference type="KEGG" id="csq:CSCA_5263"/>
<dbReference type="Pfam" id="PF12698">
    <property type="entry name" value="ABC2_membrane_3"/>
    <property type="match status" value="1"/>
</dbReference>
<gene>
    <name evidence="8" type="ORF">CSCA_5263</name>
</gene>
<keyword evidence="5 6" id="KW-0472">Membrane</keyword>
<name>A0A0E3MC16_CLOSL</name>
<feature type="transmembrane region" description="Helical" evidence="6">
    <location>
        <begin position="212"/>
        <end position="230"/>
    </location>
</feature>
<accession>A0A0E3MC16</accession>
<comment type="subcellular location">
    <subcellularLocation>
        <location evidence="1">Cell membrane</location>
        <topology evidence="1">Multi-pass membrane protein</topology>
    </subcellularLocation>
</comment>
<dbReference type="InterPro" id="IPR013525">
    <property type="entry name" value="ABC2_TM"/>
</dbReference>
<evidence type="ECO:0000256" key="6">
    <source>
        <dbReference type="SAM" id="Phobius"/>
    </source>
</evidence>
<keyword evidence="9" id="KW-1185">Reference proteome</keyword>
<feature type="transmembrane region" description="Helical" evidence="6">
    <location>
        <begin position="52"/>
        <end position="74"/>
    </location>
</feature>
<keyword evidence="4 6" id="KW-1133">Transmembrane helix</keyword>
<evidence type="ECO:0000256" key="5">
    <source>
        <dbReference type="ARBA" id="ARBA00023136"/>
    </source>
</evidence>
<keyword evidence="2" id="KW-1003">Cell membrane</keyword>
<feature type="domain" description="ABC-2 type transporter transmembrane" evidence="7">
    <location>
        <begin position="57"/>
        <end position="227"/>
    </location>
</feature>
<feature type="transmembrane region" description="Helical" evidence="6">
    <location>
        <begin position="157"/>
        <end position="176"/>
    </location>
</feature>
<dbReference type="InterPro" id="IPR051449">
    <property type="entry name" value="ABC-2_transporter_component"/>
</dbReference>
<feature type="transmembrane region" description="Helical" evidence="6">
    <location>
        <begin position="95"/>
        <end position="119"/>
    </location>
</feature>
<evidence type="ECO:0000313" key="8">
    <source>
        <dbReference type="EMBL" id="AKA72388.1"/>
    </source>
</evidence>
<dbReference type="GO" id="GO:0005886">
    <property type="term" value="C:plasma membrane"/>
    <property type="evidence" value="ECO:0007669"/>
    <property type="project" value="UniProtKB-SubCell"/>
</dbReference>